<dbReference type="Proteomes" id="UP001385951">
    <property type="component" value="Unassembled WGS sequence"/>
</dbReference>
<dbReference type="GO" id="GO:0071846">
    <property type="term" value="P:actin filament debranching"/>
    <property type="evidence" value="ECO:0007669"/>
    <property type="project" value="InterPro"/>
</dbReference>
<name>A0AAW0FKM7_9APHY</name>
<feature type="domain" description="ADF-H" evidence="3">
    <location>
        <begin position="14"/>
        <end position="147"/>
    </location>
</feature>
<accession>A0AAW0FKM7</accession>
<evidence type="ECO:0000256" key="2">
    <source>
        <dbReference type="PIRNR" id="PIRNR001788"/>
    </source>
</evidence>
<dbReference type="InterPro" id="IPR029006">
    <property type="entry name" value="ADF-H/Gelsolin-like_dom_sf"/>
</dbReference>
<keyword evidence="5" id="KW-1185">Reference proteome</keyword>
<dbReference type="GO" id="GO:0030479">
    <property type="term" value="C:actin cortical patch"/>
    <property type="evidence" value="ECO:0007669"/>
    <property type="project" value="TreeGrafter"/>
</dbReference>
<dbReference type="InterPro" id="IPR002108">
    <property type="entry name" value="ADF-H"/>
</dbReference>
<evidence type="ECO:0000259" key="3">
    <source>
        <dbReference type="PROSITE" id="PS51263"/>
    </source>
</evidence>
<gene>
    <name evidence="4" type="ORF">QCA50_016290</name>
</gene>
<dbReference type="GO" id="GO:0003779">
    <property type="term" value="F:actin binding"/>
    <property type="evidence" value="ECO:0007669"/>
    <property type="project" value="InterPro"/>
</dbReference>
<organism evidence="4 5">
    <name type="scientific">Cerrena zonata</name>
    <dbReference type="NCBI Taxonomy" id="2478898"/>
    <lineage>
        <taxon>Eukaryota</taxon>
        <taxon>Fungi</taxon>
        <taxon>Dikarya</taxon>
        <taxon>Basidiomycota</taxon>
        <taxon>Agaricomycotina</taxon>
        <taxon>Agaricomycetes</taxon>
        <taxon>Polyporales</taxon>
        <taxon>Cerrenaceae</taxon>
        <taxon>Cerrena</taxon>
    </lineage>
</organism>
<comment type="caution">
    <text evidence="4">The sequence shown here is derived from an EMBL/GenBank/DDBJ whole genome shotgun (WGS) entry which is preliminary data.</text>
</comment>
<dbReference type="EMBL" id="JASBNA010000047">
    <property type="protein sequence ID" value="KAK7680722.1"/>
    <property type="molecule type" value="Genomic_DNA"/>
</dbReference>
<dbReference type="PIRSF" id="PIRSF001788">
    <property type="entry name" value="GMF-beta"/>
    <property type="match status" value="1"/>
</dbReference>
<dbReference type="GO" id="GO:0034316">
    <property type="term" value="P:negative regulation of Arp2/3 complex-mediated actin nucleation"/>
    <property type="evidence" value="ECO:0007669"/>
    <property type="project" value="TreeGrafter"/>
</dbReference>
<evidence type="ECO:0000313" key="4">
    <source>
        <dbReference type="EMBL" id="KAK7680722.1"/>
    </source>
</evidence>
<dbReference type="PROSITE" id="PS51263">
    <property type="entry name" value="ADF_H"/>
    <property type="match status" value="1"/>
</dbReference>
<proteinExistence type="inferred from homology"/>
<dbReference type="PANTHER" id="PTHR11249">
    <property type="entry name" value="GLIAL FACTOR NATURATION FACTOR"/>
    <property type="match status" value="1"/>
</dbReference>
<dbReference type="PANTHER" id="PTHR11249:SF2">
    <property type="entry name" value="GLIA MATURATION FACTOR"/>
    <property type="match status" value="1"/>
</dbReference>
<dbReference type="CDD" id="cd11283">
    <property type="entry name" value="ADF_GMF-beta_like"/>
    <property type="match status" value="1"/>
</dbReference>
<dbReference type="Gene3D" id="3.40.20.10">
    <property type="entry name" value="Severin"/>
    <property type="match status" value="1"/>
</dbReference>
<dbReference type="SUPFAM" id="SSF55753">
    <property type="entry name" value="Actin depolymerizing proteins"/>
    <property type="match status" value="1"/>
</dbReference>
<dbReference type="SMART" id="SM00102">
    <property type="entry name" value="ADF"/>
    <property type="match status" value="1"/>
</dbReference>
<protein>
    <recommendedName>
        <fullName evidence="3">ADF-H domain-containing protein</fullName>
    </recommendedName>
</protein>
<reference evidence="4 5" key="1">
    <citation type="submission" date="2022-09" db="EMBL/GenBank/DDBJ databases">
        <authorList>
            <person name="Palmer J.M."/>
        </authorList>
    </citation>
    <scope>NUCLEOTIDE SEQUENCE [LARGE SCALE GENOMIC DNA]</scope>
    <source>
        <strain evidence="4 5">DSM 7382</strain>
    </source>
</reference>
<evidence type="ECO:0000256" key="1">
    <source>
        <dbReference type="ARBA" id="ARBA00010055"/>
    </source>
</evidence>
<keyword evidence="2" id="KW-0963">Cytoplasm</keyword>
<comment type="subcellular location">
    <subcellularLocation>
        <location evidence="2">Cytoplasm</location>
    </subcellularLocation>
    <subcellularLocation>
        <location evidence="2">Nucleus</location>
    </subcellularLocation>
</comment>
<sequence length="147" mass="16952">MVPLGTLLTPQQSSLYGFSSETLSDLRKFRFASGRATKMQAIIYTIDKESYDIRKDDEATVYESIEELVEDLPDNSPRYVLLSYPFKLPDGRLKNPLVLIYWRPPTSLANQMLYAGAVEQFREKAGVSKLLEFQEEEDFEDIEDQLQ</sequence>
<dbReference type="GO" id="GO:0005634">
    <property type="term" value="C:nucleus"/>
    <property type="evidence" value="ECO:0007669"/>
    <property type="project" value="UniProtKB-SubCell"/>
</dbReference>
<dbReference type="Pfam" id="PF00241">
    <property type="entry name" value="Cofilin_ADF"/>
    <property type="match status" value="1"/>
</dbReference>
<dbReference type="AlphaFoldDB" id="A0AAW0FKM7"/>
<comment type="similarity">
    <text evidence="1 2">Belongs to the actin-binding proteins ADF family. GMF subfamily.</text>
</comment>
<dbReference type="GO" id="GO:0071933">
    <property type="term" value="F:Arp2/3 complex binding"/>
    <property type="evidence" value="ECO:0007669"/>
    <property type="project" value="InterPro"/>
</dbReference>
<evidence type="ECO:0000313" key="5">
    <source>
        <dbReference type="Proteomes" id="UP001385951"/>
    </source>
</evidence>
<dbReference type="InterPro" id="IPR011171">
    <property type="entry name" value="GMF"/>
</dbReference>
<keyword evidence="2" id="KW-0539">Nucleus</keyword>